<name>A0A8J3A0X1_9BACL</name>
<sequence>MIHTLHPNPLGMEQTTFVPAYRRGWGQGEDFPLWVWAKPKVFCTFPTCFGYQPNSLAERTFT</sequence>
<dbReference type="AlphaFoldDB" id="A0A8J3A0X1"/>
<dbReference type="Proteomes" id="UP000656813">
    <property type="component" value="Unassembled WGS sequence"/>
</dbReference>
<reference evidence="1" key="2">
    <citation type="submission" date="2020-09" db="EMBL/GenBank/DDBJ databases">
        <authorList>
            <person name="Sun Q."/>
            <person name="Zhou Y."/>
        </authorList>
    </citation>
    <scope>NUCLEOTIDE SEQUENCE</scope>
    <source>
        <strain evidence="1">CGMCC 1.12777</strain>
    </source>
</reference>
<dbReference type="EMBL" id="BMFV01000069">
    <property type="protein sequence ID" value="GGH89135.1"/>
    <property type="molecule type" value="Genomic_DNA"/>
</dbReference>
<gene>
    <name evidence="1" type="ORF">GCM10007096_43040</name>
</gene>
<protein>
    <submittedName>
        <fullName evidence="1">Uncharacterized protein</fullName>
    </submittedName>
</protein>
<proteinExistence type="predicted"/>
<dbReference type="RefSeq" id="WP_188499455.1">
    <property type="nucleotide sequence ID" value="NZ_BMFV01000069.1"/>
</dbReference>
<keyword evidence="2" id="KW-1185">Reference proteome</keyword>
<evidence type="ECO:0000313" key="1">
    <source>
        <dbReference type="EMBL" id="GGH89135.1"/>
    </source>
</evidence>
<accession>A0A8J3A0X1</accession>
<organism evidence="1 2">
    <name type="scientific">Pullulanibacillus pueri</name>
    <dbReference type="NCBI Taxonomy" id="1437324"/>
    <lineage>
        <taxon>Bacteria</taxon>
        <taxon>Bacillati</taxon>
        <taxon>Bacillota</taxon>
        <taxon>Bacilli</taxon>
        <taxon>Bacillales</taxon>
        <taxon>Sporolactobacillaceae</taxon>
        <taxon>Pullulanibacillus</taxon>
    </lineage>
</organism>
<evidence type="ECO:0000313" key="2">
    <source>
        <dbReference type="Proteomes" id="UP000656813"/>
    </source>
</evidence>
<reference evidence="1" key="1">
    <citation type="journal article" date="2014" name="Int. J. Syst. Evol. Microbiol.">
        <title>Complete genome sequence of Corynebacterium casei LMG S-19264T (=DSM 44701T), isolated from a smear-ripened cheese.</title>
        <authorList>
            <consortium name="US DOE Joint Genome Institute (JGI-PGF)"/>
            <person name="Walter F."/>
            <person name="Albersmeier A."/>
            <person name="Kalinowski J."/>
            <person name="Ruckert C."/>
        </authorList>
    </citation>
    <scope>NUCLEOTIDE SEQUENCE</scope>
    <source>
        <strain evidence="1">CGMCC 1.12777</strain>
    </source>
</reference>
<comment type="caution">
    <text evidence="1">The sequence shown here is derived from an EMBL/GenBank/DDBJ whole genome shotgun (WGS) entry which is preliminary data.</text>
</comment>